<keyword evidence="2" id="KW-1185">Reference proteome</keyword>
<feature type="non-terminal residue" evidence="1">
    <location>
        <position position="1"/>
    </location>
</feature>
<proteinExistence type="predicted"/>
<name>A0ABD0RZ97_CIRMR</name>
<feature type="non-terminal residue" evidence="1">
    <location>
        <position position="63"/>
    </location>
</feature>
<dbReference type="Proteomes" id="UP001529510">
    <property type="component" value="Unassembled WGS sequence"/>
</dbReference>
<dbReference type="PANTHER" id="PTHR22878:SF68">
    <property type="entry name" value="DYNEIN HEAVY CHAIN 6, AXONEMAL-LIKE"/>
    <property type="match status" value="1"/>
</dbReference>
<organism evidence="1 2">
    <name type="scientific">Cirrhinus mrigala</name>
    <name type="common">Mrigala</name>
    <dbReference type="NCBI Taxonomy" id="683832"/>
    <lineage>
        <taxon>Eukaryota</taxon>
        <taxon>Metazoa</taxon>
        <taxon>Chordata</taxon>
        <taxon>Craniata</taxon>
        <taxon>Vertebrata</taxon>
        <taxon>Euteleostomi</taxon>
        <taxon>Actinopterygii</taxon>
        <taxon>Neopterygii</taxon>
        <taxon>Teleostei</taxon>
        <taxon>Ostariophysi</taxon>
        <taxon>Cypriniformes</taxon>
        <taxon>Cyprinidae</taxon>
        <taxon>Labeoninae</taxon>
        <taxon>Labeonini</taxon>
        <taxon>Cirrhinus</taxon>
    </lineage>
</organism>
<evidence type="ECO:0000313" key="2">
    <source>
        <dbReference type="Proteomes" id="UP001529510"/>
    </source>
</evidence>
<evidence type="ECO:0000313" key="1">
    <source>
        <dbReference type="EMBL" id="KAL0203879.1"/>
    </source>
</evidence>
<dbReference type="AlphaFoldDB" id="A0ABD0RZ97"/>
<sequence>VVFAVTEFVIIGLGQQFVENPPVDLATLYADMSPSIPLVFILSTGSDPMGAFQRFANERGYQD</sequence>
<comment type="caution">
    <text evidence="1">The sequence shown here is derived from an EMBL/GenBank/DDBJ whole genome shotgun (WGS) entry which is preliminary data.</text>
</comment>
<accession>A0ABD0RZ97</accession>
<dbReference type="EMBL" id="JAMKFB020000001">
    <property type="protein sequence ID" value="KAL0203879.1"/>
    <property type="molecule type" value="Genomic_DNA"/>
</dbReference>
<protein>
    <submittedName>
        <fullName evidence="1">Uncharacterized protein</fullName>
    </submittedName>
</protein>
<dbReference type="InterPro" id="IPR026983">
    <property type="entry name" value="DHC"/>
</dbReference>
<gene>
    <name evidence="1" type="ORF">M9458_001897</name>
</gene>
<reference evidence="1 2" key="1">
    <citation type="submission" date="2024-05" db="EMBL/GenBank/DDBJ databases">
        <title>Genome sequencing and assembly of Indian major carp, Cirrhinus mrigala (Hamilton, 1822).</title>
        <authorList>
            <person name="Mohindra V."/>
            <person name="Chowdhury L.M."/>
            <person name="Lal K."/>
            <person name="Jena J.K."/>
        </authorList>
    </citation>
    <scope>NUCLEOTIDE SEQUENCE [LARGE SCALE GENOMIC DNA]</scope>
    <source>
        <strain evidence="1">CM1030</strain>
        <tissue evidence="1">Blood</tissue>
    </source>
</reference>
<dbReference type="PANTHER" id="PTHR22878">
    <property type="entry name" value="DYNEIN HEAVY CHAIN 6, AXONEMAL-LIKE-RELATED"/>
    <property type="match status" value="1"/>
</dbReference>